<accession>A0A8R1YH51</accession>
<evidence type="ECO:0000256" key="2">
    <source>
        <dbReference type="ARBA" id="ARBA00022670"/>
    </source>
</evidence>
<accession>A0A2A6CQY5</accession>
<keyword evidence="4" id="KW-0378">Hydrolase</keyword>
<dbReference type="PANTHER" id="PTHR11010:SF38">
    <property type="entry name" value="LYSOSOMAL PRO-X CARBOXYPEPTIDASE"/>
    <property type="match status" value="1"/>
</dbReference>
<dbReference type="SUPFAM" id="SSF53474">
    <property type="entry name" value="alpha/beta-Hydrolases"/>
    <property type="match status" value="2"/>
</dbReference>
<dbReference type="AlphaFoldDB" id="A0A2A6CQY5"/>
<organism evidence="7 8">
    <name type="scientific">Pristionchus pacificus</name>
    <name type="common">Parasitic nematode worm</name>
    <dbReference type="NCBI Taxonomy" id="54126"/>
    <lineage>
        <taxon>Eukaryota</taxon>
        <taxon>Metazoa</taxon>
        <taxon>Ecdysozoa</taxon>
        <taxon>Nematoda</taxon>
        <taxon>Chromadorea</taxon>
        <taxon>Rhabditida</taxon>
        <taxon>Rhabditina</taxon>
        <taxon>Diplogasteromorpha</taxon>
        <taxon>Diplogasteroidea</taxon>
        <taxon>Neodiplogasteridae</taxon>
        <taxon>Pristionchus</taxon>
    </lineage>
</organism>
<keyword evidence="5" id="KW-0720">Serine protease</keyword>
<dbReference type="GO" id="GO:0008239">
    <property type="term" value="F:dipeptidyl-peptidase activity"/>
    <property type="evidence" value="ECO:0000318"/>
    <property type="project" value="GO_Central"/>
</dbReference>
<sequence>MIPLLLLSLSSPSFSILRDPAGFHSGPIDLSSTKTGYKGYKYQEEFLSGVPIDHFAFTTNQTFSLRYFFNDEHFQCQKTILFYTGNEGKLEGFAENTGFMWDIAPEFEAAVIFAEHRFYGKSQPFGNDSYSSIDKLGFLSSEQALADFAFLIEHLKTKRIKCAQHSSVIAFGGSYGGMLSAWMRIKYPHLVQGAIAASAPVFWFFDSGIEEDIYDRIVTRTATSSGCELKAVTSGFEAISNLGKTDNGRDFLNKLFVLEEKSSLIKPEDTNFLKAFIKEVFESIVMVDYPYPTSFLSPLPGWPVKLACSFLKNVSKNDEDAARSLFNVVNLYYNYTGSTPSFCANPDVCSGAFAALGDPLGWPWQTCTEMVMPLCSSGYPNDFFWKDCPYTEKTAIDYCTKTFGSIGFTRGILRPKWATRNYGINSFPTATNIVFSNGFLDPWSGGGWSKENKKEGSLIGIIIEEGAHHYDLRGTHSNDTQEIKDVRDMERGYIKDWVKEYETKWKEEKKKWKESKENATRSFH</sequence>
<proteinExistence type="inferred from homology"/>
<dbReference type="EnsemblMetazoa" id="PPA19762.1">
    <property type="protein sequence ID" value="PPA19762.1"/>
    <property type="gene ID" value="WBGene00109316"/>
</dbReference>
<dbReference type="Proteomes" id="UP000005239">
    <property type="component" value="Unassembled WGS sequence"/>
</dbReference>
<dbReference type="GO" id="GO:0006508">
    <property type="term" value="P:proteolysis"/>
    <property type="evidence" value="ECO:0007669"/>
    <property type="project" value="UniProtKB-KW"/>
</dbReference>
<evidence type="ECO:0000256" key="1">
    <source>
        <dbReference type="ARBA" id="ARBA00011079"/>
    </source>
</evidence>
<keyword evidence="8" id="KW-1185">Reference proteome</keyword>
<reference evidence="8" key="1">
    <citation type="journal article" date="2008" name="Nat. Genet.">
        <title>The Pristionchus pacificus genome provides a unique perspective on nematode lifestyle and parasitism.</title>
        <authorList>
            <person name="Dieterich C."/>
            <person name="Clifton S.W."/>
            <person name="Schuster L.N."/>
            <person name="Chinwalla A."/>
            <person name="Delehaunty K."/>
            <person name="Dinkelacker I."/>
            <person name="Fulton L."/>
            <person name="Fulton R."/>
            <person name="Godfrey J."/>
            <person name="Minx P."/>
            <person name="Mitreva M."/>
            <person name="Roeseler W."/>
            <person name="Tian H."/>
            <person name="Witte H."/>
            <person name="Yang S.P."/>
            <person name="Wilson R.K."/>
            <person name="Sommer R.J."/>
        </authorList>
    </citation>
    <scope>NUCLEOTIDE SEQUENCE [LARGE SCALE GENOMIC DNA]</scope>
    <source>
        <strain evidence="8">PS312</strain>
    </source>
</reference>
<dbReference type="FunFam" id="1.20.120.980:FF:000007">
    <property type="entry name" value="Predicted protein"/>
    <property type="match status" value="1"/>
</dbReference>
<protein>
    <submittedName>
        <fullName evidence="7">Pcp-5</fullName>
    </submittedName>
</protein>
<evidence type="ECO:0000313" key="7">
    <source>
        <dbReference type="EnsemblMetazoa" id="PPA19762.1"/>
    </source>
</evidence>
<reference evidence="7" key="2">
    <citation type="submission" date="2022-06" db="UniProtKB">
        <authorList>
            <consortium name="EnsemblMetazoa"/>
        </authorList>
    </citation>
    <scope>IDENTIFICATION</scope>
    <source>
        <strain evidence="7">PS312</strain>
    </source>
</reference>
<dbReference type="Gene3D" id="3.40.50.1820">
    <property type="entry name" value="alpha/beta hydrolase"/>
    <property type="match status" value="1"/>
</dbReference>
<dbReference type="InterPro" id="IPR029058">
    <property type="entry name" value="AB_hydrolase_fold"/>
</dbReference>
<keyword evidence="3" id="KW-0732">Signal</keyword>
<keyword evidence="6" id="KW-0325">Glycoprotein</keyword>
<comment type="similarity">
    <text evidence="1">Belongs to the peptidase S28 family.</text>
</comment>
<dbReference type="Pfam" id="PF05577">
    <property type="entry name" value="Peptidase_S28"/>
    <property type="match status" value="1"/>
</dbReference>
<evidence type="ECO:0000256" key="5">
    <source>
        <dbReference type="ARBA" id="ARBA00022825"/>
    </source>
</evidence>
<name>A0A2A6CQY5_PRIPA</name>
<evidence type="ECO:0000256" key="4">
    <source>
        <dbReference type="ARBA" id="ARBA00022801"/>
    </source>
</evidence>
<dbReference type="Gene3D" id="1.20.120.980">
    <property type="entry name" value="Serine carboxypeptidase S28, SKS domain"/>
    <property type="match status" value="1"/>
</dbReference>
<keyword evidence="2" id="KW-0645">Protease</keyword>
<evidence type="ECO:0000256" key="6">
    <source>
        <dbReference type="ARBA" id="ARBA00023180"/>
    </source>
</evidence>
<evidence type="ECO:0000256" key="3">
    <source>
        <dbReference type="ARBA" id="ARBA00022729"/>
    </source>
</evidence>
<dbReference type="OrthoDB" id="2130629at2759"/>
<dbReference type="InterPro" id="IPR008758">
    <property type="entry name" value="Peptidase_S28"/>
</dbReference>
<dbReference type="PANTHER" id="PTHR11010">
    <property type="entry name" value="PROTEASE S28 PRO-X CARBOXYPEPTIDASE-RELATED"/>
    <property type="match status" value="1"/>
</dbReference>
<dbReference type="GO" id="GO:0070008">
    <property type="term" value="F:serine-type exopeptidase activity"/>
    <property type="evidence" value="ECO:0007669"/>
    <property type="project" value="InterPro"/>
</dbReference>
<dbReference type="InterPro" id="IPR042269">
    <property type="entry name" value="Ser_carbopepase_S28_SKS"/>
</dbReference>
<evidence type="ECO:0000313" key="8">
    <source>
        <dbReference type="Proteomes" id="UP000005239"/>
    </source>
</evidence>
<gene>
    <name evidence="7" type="primary">WBGene00109316</name>
</gene>